<gene>
    <name evidence="1" type="ORF">KUTeg_009741</name>
</gene>
<organism evidence="1 2">
    <name type="scientific">Tegillarca granosa</name>
    <name type="common">Malaysian cockle</name>
    <name type="synonym">Anadara granosa</name>
    <dbReference type="NCBI Taxonomy" id="220873"/>
    <lineage>
        <taxon>Eukaryota</taxon>
        <taxon>Metazoa</taxon>
        <taxon>Spiralia</taxon>
        <taxon>Lophotrochozoa</taxon>
        <taxon>Mollusca</taxon>
        <taxon>Bivalvia</taxon>
        <taxon>Autobranchia</taxon>
        <taxon>Pteriomorphia</taxon>
        <taxon>Arcoida</taxon>
        <taxon>Arcoidea</taxon>
        <taxon>Arcidae</taxon>
        <taxon>Tegillarca</taxon>
    </lineage>
</organism>
<proteinExistence type="predicted"/>
<evidence type="ECO:0000313" key="1">
    <source>
        <dbReference type="EMBL" id="KAJ8312368.1"/>
    </source>
</evidence>
<keyword evidence="2" id="KW-1185">Reference proteome</keyword>
<accession>A0ABQ9F4R7</accession>
<name>A0ABQ9F4R7_TEGGR</name>
<sequence>MQDLLISKLLPQLPLVRNEIVLQDEWTETTVGERFLLCDNGHGDKILIFGTLDNLRHLAAAPTRYADRTFYTCPRLLKQIQAANEVTIIQYATGGVCATKRRKYRSIDERIVQLKERLQRGDIDIVRICNVYFGESYSM</sequence>
<reference evidence="1 2" key="1">
    <citation type="submission" date="2022-12" db="EMBL/GenBank/DDBJ databases">
        <title>Chromosome-level genome of Tegillarca granosa.</title>
        <authorList>
            <person name="Kim J."/>
        </authorList>
    </citation>
    <scope>NUCLEOTIDE SEQUENCE [LARGE SCALE GENOMIC DNA]</scope>
    <source>
        <strain evidence="1">Teg-2019</strain>
        <tissue evidence="1">Adductor muscle</tissue>
    </source>
</reference>
<evidence type="ECO:0000313" key="2">
    <source>
        <dbReference type="Proteomes" id="UP001217089"/>
    </source>
</evidence>
<dbReference type="Proteomes" id="UP001217089">
    <property type="component" value="Unassembled WGS sequence"/>
</dbReference>
<protein>
    <submittedName>
        <fullName evidence="1">Uncharacterized protein</fullName>
    </submittedName>
</protein>
<comment type="caution">
    <text evidence="1">The sequence shown here is derived from an EMBL/GenBank/DDBJ whole genome shotgun (WGS) entry which is preliminary data.</text>
</comment>
<dbReference type="EMBL" id="JARBDR010000440">
    <property type="protein sequence ID" value="KAJ8312368.1"/>
    <property type="molecule type" value="Genomic_DNA"/>
</dbReference>